<sequence>MITVTRLKKLTWYSSSWIRSRNLTSSNVVRCNYSTTPSIKILSNSISTNPNFTKLNKSSNFLVYCNTQITKYGRNGNLNEAESIFNRMSFKSVVSWTAMLTAYAENGEIKKAKKLFDEMPDRNTATWNAMITAYIRDNLRMKEASELFWKMPERNYVTYAAMITGFARAGMLCEAEKVYYEMPVRGRDPAASNALMYGYLKMGKLEEAVRVFENMVERDVVSWSSMIDGYCKKGMLIEAKELFKNMPERNVVSWTTMISGYMKAEQWEDGFRLFILMRREESVDINATTLAVIFDACSNLGKLKEGNQVHGLVLSMGFGFDVFLGNSIINMYCRAGFMDDASKIFRMMTDKDVISWNSLIVGYVRNDGIEQAYELFKRMPKRDIVSCTAIITGLSSKGRMEECITLFNDMPKKDNIAWTAVISGFVSNCDYEKAFLWFINMLREVVTPDAFTLSSILGASAGLVALDTGEQIHAHAVKMNMESDLSVQNSLISMYAKCGDVCGAHRVFTSISEPNLVSINSMITGLAQHGFGEEALLIFKKMQNEGHKPNQITFLGVLSACNHVGLVKEGWDYLKSMSSIHGIEPGPDHYACMVDLLGRGGMLKEAVDLIHSMPCEPHQGVWGALLSASRTYMDLDLAKLAATHLFRLDPDNATTYAVLSNIYSALELKEEVAMLRKAKKAKGVKKNPGCSWL</sequence>
<protein>
    <recommendedName>
        <fullName evidence="5">Pentacotripeptide-repeat region of PRORP domain-containing protein</fullName>
    </recommendedName>
</protein>
<dbReference type="OrthoDB" id="1903086at2759"/>
<dbReference type="InterPro" id="IPR046960">
    <property type="entry name" value="PPR_At4g14850-like_plant"/>
</dbReference>
<dbReference type="Pfam" id="PF01535">
    <property type="entry name" value="PPR"/>
    <property type="match status" value="9"/>
</dbReference>
<dbReference type="InterPro" id="IPR046848">
    <property type="entry name" value="E_motif"/>
</dbReference>
<dbReference type="Pfam" id="PF12854">
    <property type="entry name" value="PPR_1"/>
    <property type="match status" value="1"/>
</dbReference>
<evidence type="ECO:0000256" key="1">
    <source>
        <dbReference type="ARBA" id="ARBA00022737"/>
    </source>
</evidence>
<dbReference type="InterPro" id="IPR002885">
    <property type="entry name" value="PPR_rpt"/>
</dbReference>
<feature type="repeat" description="PPR" evidence="2">
    <location>
        <begin position="321"/>
        <end position="351"/>
    </location>
</feature>
<accession>A0A2G5CZ42</accession>
<dbReference type="GO" id="GO:0009451">
    <property type="term" value="P:RNA modification"/>
    <property type="evidence" value="ECO:0007669"/>
    <property type="project" value="InterPro"/>
</dbReference>
<dbReference type="PANTHER" id="PTHR47926">
    <property type="entry name" value="PENTATRICOPEPTIDE REPEAT-CONTAINING PROTEIN"/>
    <property type="match status" value="1"/>
</dbReference>
<dbReference type="GO" id="GO:0003723">
    <property type="term" value="F:RNA binding"/>
    <property type="evidence" value="ECO:0007669"/>
    <property type="project" value="InterPro"/>
</dbReference>
<name>A0A2G5CZ42_AQUCA</name>
<proteinExistence type="predicted"/>
<feature type="repeat" description="PPR" evidence="2">
    <location>
        <begin position="219"/>
        <end position="253"/>
    </location>
</feature>
<dbReference type="FunCoup" id="A0A2G5CZ42">
    <property type="interactions" value="624"/>
</dbReference>
<feature type="repeat" description="PPR" evidence="2">
    <location>
        <begin position="352"/>
        <end position="386"/>
    </location>
</feature>
<gene>
    <name evidence="3" type="ORF">AQUCO_03400416v1</name>
</gene>
<dbReference type="Pfam" id="PF13041">
    <property type="entry name" value="PPR_2"/>
    <property type="match status" value="3"/>
</dbReference>
<evidence type="ECO:0000256" key="2">
    <source>
        <dbReference type="PROSITE-ProRule" id="PRU00708"/>
    </source>
</evidence>
<dbReference type="Proteomes" id="UP000230069">
    <property type="component" value="Unassembled WGS sequence"/>
</dbReference>
<feature type="repeat" description="PPR" evidence="2">
    <location>
        <begin position="92"/>
        <end position="126"/>
    </location>
</feature>
<dbReference type="Pfam" id="PF20431">
    <property type="entry name" value="E_motif"/>
    <property type="match status" value="1"/>
</dbReference>
<feature type="repeat" description="PPR" evidence="2">
    <location>
        <begin position="155"/>
        <end position="189"/>
    </location>
</feature>
<evidence type="ECO:0000313" key="3">
    <source>
        <dbReference type="EMBL" id="PIA36500.1"/>
    </source>
</evidence>
<dbReference type="SUPFAM" id="SSF48452">
    <property type="entry name" value="TPR-like"/>
    <property type="match status" value="1"/>
</dbReference>
<dbReference type="PROSITE" id="PS51375">
    <property type="entry name" value="PPR"/>
    <property type="match status" value="7"/>
</dbReference>
<keyword evidence="1" id="KW-0677">Repeat</keyword>
<dbReference type="InParanoid" id="A0A2G5CZ42"/>
<evidence type="ECO:0008006" key="5">
    <source>
        <dbReference type="Google" id="ProtNLM"/>
    </source>
</evidence>
<reference evidence="3 4" key="1">
    <citation type="submission" date="2017-09" db="EMBL/GenBank/DDBJ databases">
        <title>WGS assembly of Aquilegia coerulea Goldsmith.</title>
        <authorList>
            <person name="Hodges S."/>
            <person name="Kramer E."/>
            <person name="Nordborg M."/>
            <person name="Tomkins J."/>
            <person name="Borevitz J."/>
            <person name="Derieg N."/>
            <person name="Yan J."/>
            <person name="Mihaltcheva S."/>
            <person name="Hayes R.D."/>
            <person name="Rokhsar D."/>
        </authorList>
    </citation>
    <scope>NUCLEOTIDE SEQUENCE [LARGE SCALE GENOMIC DNA]</scope>
    <source>
        <strain evidence="4">cv. Goldsmith</strain>
    </source>
</reference>
<dbReference type="AlphaFoldDB" id="A0A2G5CZ42"/>
<organism evidence="3 4">
    <name type="scientific">Aquilegia coerulea</name>
    <name type="common">Rocky mountain columbine</name>
    <dbReference type="NCBI Taxonomy" id="218851"/>
    <lineage>
        <taxon>Eukaryota</taxon>
        <taxon>Viridiplantae</taxon>
        <taxon>Streptophyta</taxon>
        <taxon>Embryophyta</taxon>
        <taxon>Tracheophyta</taxon>
        <taxon>Spermatophyta</taxon>
        <taxon>Magnoliopsida</taxon>
        <taxon>Ranunculales</taxon>
        <taxon>Ranunculaceae</taxon>
        <taxon>Thalictroideae</taxon>
        <taxon>Aquilegia</taxon>
    </lineage>
</organism>
<feature type="repeat" description="PPR" evidence="2">
    <location>
        <begin position="515"/>
        <end position="549"/>
    </location>
</feature>
<dbReference type="STRING" id="218851.A0A2G5CZ42"/>
<dbReference type="Gene3D" id="1.25.40.10">
    <property type="entry name" value="Tetratricopeptide repeat domain"/>
    <property type="match status" value="5"/>
</dbReference>
<dbReference type="FunFam" id="1.25.40.10:FF:000606">
    <property type="entry name" value="Putative pentatricopeptide repeat-containing protein"/>
    <property type="match status" value="1"/>
</dbReference>
<evidence type="ECO:0000313" key="4">
    <source>
        <dbReference type="Proteomes" id="UP000230069"/>
    </source>
</evidence>
<keyword evidence="4" id="KW-1185">Reference proteome</keyword>
<dbReference type="NCBIfam" id="TIGR00756">
    <property type="entry name" value="PPR"/>
    <property type="match status" value="10"/>
</dbReference>
<dbReference type="EMBL" id="KZ305051">
    <property type="protein sequence ID" value="PIA36500.1"/>
    <property type="molecule type" value="Genomic_DNA"/>
</dbReference>
<dbReference type="FunFam" id="1.25.40.10:FF:000090">
    <property type="entry name" value="Pentatricopeptide repeat-containing protein, chloroplastic"/>
    <property type="match status" value="1"/>
</dbReference>
<dbReference type="InterPro" id="IPR011990">
    <property type="entry name" value="TPR-like_helical_dom_sf"/>
</dbReference>
<feature type="repeat" description="PPR" evidence="2">
    <location>
        <begin position="414"/>
        <end position="448"/>
    </location>
</feature>